<feature type="compositionally biased region" description="Acidic residues" evidence="1">
    <location>
        <begin position="459"/>
        <end position="475"/>
    </location>
</feature>
<evidence type="ECO:0000313" key="3">
    <source>
        <dbReference type="EMBL" id="CAL1170281.1"/>
    </source>
</evidence>
<feature type="region of interest" description="Disordered" evidence="1">
    <location>
        <begin position="102"/>
        <end position="122"/>
    </location>
</feature>
<evidence type="ECO:0000256" key="1">
    <source>
        <dbReference type="SAM" id="MobiDB-lite"/>
    </source>
</evidence>
<evidence type="ECO:0000313" key="2">
    <source>
        <dbReference type="EMBL" id="CAI4016906.1"/>
    </source>
</evidence>
<feature type="compositionally biased region" description="Basic residues" evidence="1">
    <location>
        <begin position="104"/>
        <end position="122"/>
    </location>
</feature>
<reference evidence="3" key="2">
    <citation type="submission" date="2024-04" db="EMBL/GenBank/DDBJ databases">
        <authorList>
            <person name="Chen Y."/>
            <person name="Shah S."/>
            <person name="Dougan E. K."/>
            <person name="Thang M."/>
            <person name="Chan C."/>
        </authorList>
    </citation>
    <scope>NUCLEOTIDE SEQUENCE [LARGE SCALE GENOMIC DNA]</scope>
</reference>
<dbReference type="Proteomes" id="UP001152797">
    <property type="component" value="Unassembled WGS sequence"/>
</dbReference>
<organism evidence="2">
    <name type="scientific">Cladocopium goreaui</name>
    <dbReference type="NCBI Taxonomy" id="2562237"/>
    <lineage>
        <taxon>Eukaryota</taxon>
        <taxon>Sar</taxon>
        <taxon>Alveolata</taxon>
        <taxon>Dinophyceae</taxon>
        <taxon>Suessiales</taxon>
        <taxon>Symbiodiniaceae</taxon>
        <taxon>Cladocopium</taxon>
    </lineage>
</organism>
<dbReference type="AlphaFoldDB" id="A0A9P1DWT2"/>
<gene>
    <name evidence="2" type="ORF">C1SCF055_LOCUS41595</name>
</gene>
<accession>A0A9P1DWT2</accession>
<comment type="caution">
    <text evidence="2">The sequence shown here is derived from an EMBL/GenBank/DDBJ whole genome shotgun (WGS) entry which is preliminary data.</text>
</comment>
<protein>
    <submittedName>
        <fullName evidence="2">Uncharacterized protein</fullName>
    </submittedName>
</protein>
<name>A0A9P1DWT2_9DINO</name>
<sequence>MFAKGQLSISGLSKVLLPSPEPLNYVTVPWCKHFIKSWGWSLLSASSEQASLPFNHPDMKMYREHYQDLLKDGVHPYMVLNFDQLWRCAFSWDGKMQWKERGSIGKRGRKRRAPRQLDKKRHAVRGARKSITALTSSWSDGSRGPVCFCIPESALSSEQIRQWNSQHVEAVTGDSWSCHMRRVDGLFRTVQRRWDQEAGQAMASRSTNYMPRQVEILAPNWISIVELSFEGWCQLDRKIFQSAWIACGYMEWKDMPHGTQDPPITMEDARQVLDVFGKLGTGTPQWCTVYEWQIQDRLEIIWKALPYEAAGAVVRSLMQHCHTLGNLSSSLAKALEEDPAVEKQSSKSLSQKLRALEDVERYIVFNPRTGQMATAAWIEKHILVQHGVPTFKKASKQNQTPKILTLGIKIKDKSVKLTLDLGFDEKNPRPVRCLHLASRKAQSDLTELEQGYGHMGQPWDEDDQDLDEVDFPDDSSDNRKDENDFEDEIPDDAAGIEGHRLHTHFLPLIP</sequence>
<proteinExistence type="predicted"/>
<keyword evidence="4" id="KW-1185">Reference proteome</keyword>
<feature type="region of interest" description="Disordered" evidence="1">
    <location>
        <begin position="451"/>
        <end position="497"/>
    </location>
</feature>
<reference evidence="2" key="1">
    <citation type="submission" date="2022-10" db="EMBL/GenBank/DDBJ databases">
        <authorList>
            <person name="Chen Y."/>
            <person name="Dougan E. K."/>
            <person name="Chan C."/>
            <person name="Rhodes N."/>
            <person name="Thang M."/>
        </authorList>
    </citation>
    <scope>NUCLEOTIDE SEQUENCE</scope>
</reference>
<dbReference type="EMBL" id="CAMXCT020006610">
    <property type="protein sequence ID" value="CAL1170281.1"/>
    <property type="molecule type" value="Genomic_DNA"/>
</dbReference>
<dbReference type="EMBL" id="CAMXCT010006610">
    <property type="protein sequence ID" value="CAI4016906.1"/>
    <property type="molecule type" value="Genomic_DNA"/>
</dbReference>
<evidence type="ECO:0000313" key="4">
    <source>
        <dbReference type="Proteomes" id="UP001152797"/>
    </source>
</evidence>
<dbReference type="EMBL" id="CAMXCT030006610">
    <property type="protein sequence ID" value="CAL4804218.1"/>
    <property type="molecule type" value="Genomic_DNA"/>
</dbReference>